<dbReference type="InterPro" id="IPR000160">
    <property type="entry name" value="GGDEF_dom"/>
</dbReference>
<dbReference type="GO" id="GO:0071111">
    <property type="term" value="F:cyclic-guanylate-specific phosphodiesterase activity"/>
    <property type="evidence" value="ECO:0007669"/>
    <property type="project" value="UniProtKB-EC"/>
</dbReference>
<dbReference type="SMART" id="SM00267">
    <property type="entry name" value="GGDEF"/>
    <property type="match status" value="1"/>
</dbReference>
<keyword evidence="1" id="KW-0597">Phosphoprotein</keyword>
<evidence type="ECO:0000313" key="5">
    <source>
        <dbReference type="EMBL" id="QEF96598.1"/>
    </source>
</evidence>
<feature type="domain" description="EAL" evidence="3">
    <location>
        <begin position="387"/>
        <end position="644"/>
    </location>
</feature>
<dbReference type="Gene3D" id="3.20.20.450">
    <property type="entry name" value="EAL domain"/>
    <property type="match status" value="1"/>
</dbReference>
<dbReference type="InterPro" id="IPR052155">
    <property type="entry name" value="Biofilm_reg_signaling"/>
</dbReference>
<dbReference type="Gene3D" id="3.40.50.2300">
    <property type="match status" value="1"/>
</dbReference>
<dbReference type="SUPFAM" id="SSF52172">
    <property type="entry name" value="CheY-like"/>
    <property type="match status" value="1"/>
</dbReference>
<evidence type="ECO:0000259" key="4">
    <source>
        <dbReference type="PROSITE" id="PS50887"/>
    </source>
</evidence>
<dbReference type="SMART" id="SM00052">
    <property type="entry name" value="EAL"/>
    <property type="match status" value="1"/>
</dbReference>
<keyword evidence="6" id="KW-1185">Reference proteome</keyword>
<dbReference type="Pfam" id="PF00990">
    <property type="entry name" value="GGDEF"/>
    <property type="match status" value="2"/>
</dbReference>
<dbReference type="SUPFAM" id="SSF55073">
    <property type="entry name" value="Nucleotide cyclase"/>
    <property type="match status" value="2"/>
</dbReference>
<dbReference type="EMBL" id="CP036264">
    <property type="protein sequence ID" value="QEF96598.1"/>
    <property type="molecule type" value="Genomic_DNA"/>
</dbReference>
<dbReference type="CDD" id="cd01948">
    <property type="entry name" value="EAL"/>
    <property type="match status" value="1"/>
</dbReference>
<dbReference type="InterPro" id="IPR035919">
    <property type="entry name" value="EAL_sf"/>
</dbReference>
<gene>
    <name evidence="5" type="primary">gmr</name>
    <name evidence="5" type="ORF">Mal15_06260</name>
</gene>
<accession>A0A5B9M609</accession>
<evidence type="ECO:0000256" key="1">
    <source>
        <dbReference type="PROSITE-ProRule" id="PRU00169"/>
    </source>
</evidence>
<feature type="modified residue" description="4-aspartylphosphate" evidence="1">
    <location>
        <position position="93"/>
    </location>
</feature>
<feature type="domain" description="GGDEF" evidence="4">
    <location>
        <begin position="227"/>
        <end position="378"/>
    </location>
</feature>
<dbReference type="SUPFAM" id="SSF141868">
    <property type="entry name" value="EAL domain-like"/>
    <property type="match status" value="1"/>
</dbReference>
<dbReference type="AlphaFoldDB" id="A0A5B9M609"/>
<dbReference type="PANTHER" id="PTHR44757:SF2">
    <property type="entry name" value="BIOFILM ARCHITECTURE MAINTENANCE PROTEIN MBAA"/>
    <property type="match status" value="1"/>
</dbReference>
<dbReference type="PROSITE" id="PS50883">
    <property type="entry name" value="EAL"/>
    <property type="match status" value="1"/>
</dbReference>
<name>A0A5B9M609_9BACT</name>
<evidence type="ECO:0000259" key="3">
    <source>
        <dbReference type="PROSITE" id="PS50883"/>
    </source>
</evidence>
<protein>
    <submittedName>
        <fullName evidence="5">Cyclic di-GMP phosphodiesterase Gmr</fullName>
        <ecNumber evidence="5">3.1.4.52</ecNumber>
    </submittedName>
</protein>
<proteinExistence type="predicted"/>
<dbReference type="Gene3D" id="3.30.70.270">
    <property type="match status" value="1"/>
</dbReference>
<dbReference type="Proteomes" id="UP000321353">
    <property type="component" value="Chromosome"/>
</dbReference>
<feature type="domain" description="Response regulatory" evidence="2">
    <location>
        <begin position="9"/>
        <end position="162"/>
    </location>
</feature>
<dbReference type="Pfam" id="PF00563">
    <property type="entry name" value="EAL"/>
    <property type="match status" value="1"/>
</dbReference>
<reference evidence="5 6" key="1">
    <citation type="submission" date="2019-02" db="EMBL/GenBank/DDBJ databases">
        <title>Planctomycetal bacteria perform biofilm scaping via a novel small molecule.</title>
        <authorList>
            <person name="Jeske O."/>
            <person name="Boedeker C."/>
            <person name="Wiegand S."/>
            <person name="Breitling P."/>
            <person name="Kallscheuer N."/>
            <person name="Jogler M."/>
            <person name="Rohde M."/>
            <person name="Petersen J."/>
            <person name="Medema M.H."/>
            <person name="Surup F."/>
            <person name="Jogler C."/>
        </authorList>
    </citation>
    <scope>NUCLEOTIDE SEQUENCE [LARGE SCALE GENOMIC DNA]</scope>
    <source>
        <strain evidence="5 6">Mal15</strain>
    </source>
</reference>
<evidence type="ECO:0000313" key="6">
    <source>
        <dbReference type="Proteomes" id="UP000321353"/>
    </source>
</evidence>
<dbReference type="PROSITE" id="PS50887">
    <property type="entry name" value="GGDEF"/>
    <property type="match status" value="1"/>
</dbReference>
<evidence type="ECO:0000259" key="2">
    <source>
        <dbReference type="PROSITE" id="PS50110"/>
    </source>
</evidence>
<dbReference type="PROSITE" id="PS50110">
    <property type="entry name" value="RESPONSE_REGULATORY"/>
    <property type="match status" value="1"/>
</dbReference>
<dbReference type="InterPro" id="IPR001789">
    <property type="entry name" value="Sig_transdc_resp-reg_receiver"/>
</dbReference>
<dbReference type="InterPro" id="IPR029787">
    <property type="entry name" value="Nucleotide_cyclase"/>
</dbReference>
<dbReference type="Pfam" id="PF00072">
    <property type="entry name" value="Response_reg"/>
    <property type="match status" value="1"/>
</dbReference>
<keyword evidence="5" id="KW-0378">Hydrolase</keyword>
<dbReference type="RefSeq" id="WP_147866394.1">
    <property type="nucleotide sequence ID" value="NZ_CP036264.1"/>
</dbReference>
<dbReference type="PANTHER" id="PTHR44757">
    <property type="entry name" value="DIGUANYLATE CYCLASE DGCP"/>
    <property type="match status" value="1"/>
</dbReference>
<dbReference type="NCBIfam" id="TIGR00254">
    <property type="entry name" value="GGDEF"/>
    <property type="match status" value="2"/>
</dbReference>
<dbReference type="InterPro" id="IPR043128">
    <property type="entry name" value="Rev_trsase/Diguanyl_cyclase"/>
</dbReference>
<sequence length="679" mass="76759">MTDFETERRVLIIDDQSQIHETFARIFRAAQRSEHELDDFEARFLLDDSEQPESRTTSAPVFTLTHAYSGEEGVYEVQKSVDADERFSVAFVDMRMPKGMDGLATIRRLWRIDADLQVVICTAYSDHTWDDIVRTLGYSDRLLLLRKPFEHDEARQLALALSEKYRLSIRQQEKLELLKNEVNRRRKAESELRDMAHRDALTALPNRPFLIEKLEQVLANQGPRRRSYDALLFLDLDNFKIINDSLGHEAGDDLLNQVAARLQECVRDHDTASRCSDSVETQDDGAGDETIRLGGDEFVVLLERLAHRDDALLVARRIVQRICEPFELGDRLVTVGTSVGVAFIDESLTDGHEALRNADTAMYQAKNSGKGQIAVFDQTMHDAVVARHELEAQLRVALREERFELRYQPIVNLKTCQIQGVEVLSRWRGADGTYVPPSEFVPVAEEIGLINHFGEWVLERSMREFSAMMASFSDDQRPKVYLGVNISRRQLADPFFIDRLQAIIDRTRFKWSLKLEMSENGDSRHNERSLQTMLDLHQSGVGIHIDDFGKGNSSLTCFHDYPIETVKIDRTFTASITSDHGHAIITQAIVQLAHHLMANIVCQGVESAEQVNLLQRWGCDLAQGYIFAPPLDIVELERLLITPGESDGIKILKSLAAAPVALPGGPTTGTTGGIQLPTR</sequence>
<dbReference type="GO" id="GO:0000160">
    <property type="term" value="P:phosphorelay signal transduction system"/>
    <property type="evidence" value="ECO:0007669"/>
    <property type="project" value="InterPro"/>
</dbReference>
<dbReference type="EC" id="3.1.4.52" evidence="5"/>
<dbReference type="KEGG" id="smam:Mal15_06260"/>
<dbReference type="InterPro" id="IPR001633">
    <property type="entry name" value="EAL_dom"/>
</dbReference>
<dbReference type="InterPro" id="IPR011006">
    <property type="entry name" value="CheY-like_superfamily"/>
</dbReference>
<organism evidence="5 6">
    <name type="scientific">Stieleria maiorica</name>
    <dbReference type="NCBI Taxonomy" id="2795974"/>
    <lineage>
        <taxon>Bacteria</taxon>
        <taxon>Pseudomonadati</taxon>
        <taxon>Planctomycetota</taxon>
        <taxon>Planctomycetia</taxon>
        <taxon>Pirellulales</taxon>
        <taxon>Pirellulaceae</taxon>
        <taxon>Stieleria</taxon>
    </lineage>
</organism>
<dbReference type="CDD" id="cd01949">
    <property type="entry name" value="GGDEF"/>
    <property type="match status" value="1"/>
</dbReference>